<dbReference type="PANTHER" id="PTHR33481:SF1">
    <property type="entry name" value="ENDONUCLEASE_EXONUCLEASE_PHOSPHATASE DOMAIN-CONTAINING PROTEIN-RELATED"/>
    <property type="match status" value="1"/>
</dbReference>
<dbReference type="OrthoDB" id="6437248at2759"/>
<sequence>MVLQILKDLNCPSNIFKLIFSFLDNRQVFLNYDGSCTTKNYSIGCPQRYNSGPLYWLLIANGALQLGFEEDVRLLTYADDFYLFVKSTSKQTIQEKVTRALEQLDLWSKRVKISFAHEKTKLLPFGKKVKYKHPPYCKFAGNYQIRQKPQNVGVILDDGLNGMAHLNHIGSKV</sequence>
<dbReference type="EMBL" id="BGPR01049528">
    <property type="protein sequence ID" value="GBO26514.1"/>
    <property type="molecule type" value="Genomic_DNA"/>
</dbReference>
<evidence type="ECO:0000313" key="2">
    <source>
        <dbReference type="EMBL" id="GBO26514.1"/>
    </source>
</evidence>
<protein>
    <recommendedName>
        <fullName evidence="1">Reverse transcriptase domain-containing protein</fullName>
    </recommendedName>
</protein>
<reference evidence="2 3" key="1">
    <citation type="journal article" date="2019" name="Sci. Rep.">
        <title>Orb-weaving spider Araneus ventricosus genome elucidates the spidroin gene catalogue.</title>
        <authorList>
            <person name="Kono N."/>
            <person name="Nakamura H."/>
            <person name="Ohtoshi R."/>
            <person name="Moran D.A.P."/>
            <person name="Shinohara A."/>
            <person name="Yoshida Y."/>
            <person name="Fujiwara M."/>
            <person name="Mori M."/>
            <person name="Tomita M."/>
            <person name="Arakawa K."/>
        </authorList>
    </citation>
    <scope>NUCLEOTIDE SEQUENCE [LARGE SCALE GENOMIC DNA]</scope>
</reference>
<comment type="caution">
    <text evidence="2">The sequence shown here is derived from an EMBL/GenBank/DDBJ whole genome shotgun (WGS) entry which is preliminary data.</text>
</comment>
<proteinExistence type="predicted"/>
<dbReference type="GO" id="GO:0071897">
    <property type="term" value="P:DNA biosynthetic process"/>
    <property type="evidence" value="ECO:0007669"/>
    <property type="project" value="UniProtKB-ARBA"/>
</dbReference>
<name>A0A4Y2VQV0_ARAVE</name>
<organism evidence="2 3">
    <name type="scientific">Araneus ventricosus</name>
    <name type="common">Orbweaver spider</name>
    <name type="synonym">Epeira ventricosa</name>
    <dbReference type="NCBI Taxonomy" id="182803"/>
    <lineage>
        <taxon>Eukaryota</taxon>
        <taxon>Metazoa</taxon>
        <taxon>Ecdysozoa</taxon>
        <taxon>Arthropoda</taxon>
        <taxon>Chelicerata</taxon>
        <taxon>Arachnida</taxon>
        <taxon>Araneae</taxon>
        <taxon>Araneomorphae</taxon>
        <taxon>Entelegynae</taxon>
        <taxon>Araneoidea</taxon>
        <taxon>Araneidae</taxon>
        <taxon>Araneus</taxon>
    </lineage>
</organism>
<evidence type="ECO:0000259" key="1">
    <source>
        <dbReference type="Pfam" id="PF00078"/>
    </source>
</evidence>
<evidence type="ECO:0000313" key="3">
    <source>
        <dbReference type="Proteomes" id="UP000499080"/>
    </source>
</evidence>
<dbReference type="AlphaFoldDB" id="A0A4Y2VQV0"/>
<keyword evidence="3" id="KW-1185">Reference proteome</keyword>
<feature type="domain" description="Reverse transcriptase" evidence="1">
    <location>
        <begin position="4"/>
        <end position="124"/>
    </location>
</feature>
<dbReference type="Pfam" id="PF00078">
    <property type="entry name" value="RVT_1"/>
    <property type="match status" value="1"/>
</dbReference>
<dbReference type="InterPro" id="IPR000477">
    <property type="entry name" value="RT_dom"/>
</dbReference>
<dbReference type="PANTHER" id="PTHR33481">
    <property type="entry name" value="REVERSE TRANSCRIPTASE"/>
    <property type="match status" value="1"/>
</dbReference>
<dbReference type="Proteomes" id="UP000499080">
    <property type="component" value="Unassembled WGS sequence"/>
</dbReference>
<dbReference type="SUPFAM" id="SSF56672">
    <property type="entry name" value="DNA/RNA polymerases"/>
    <property type="match status" value="1"/>
</dbReference>
<dbReference type="InterPro" id="IPR043502">
    <property type="entry name" value="DNA/RNA_pol_sf"/>
</dbReference>
<accession>A0A4Y2VQV0</accession>
<gene>
    <name evidence="2" type="ORF">AVEN_271890_1</name>
</gene>